<name>A0ABR7J4G3_9FLAO</name>
<reference evidence="1 2" key="1">
    <citation type="submission" date="2020-08" db="EMBL/GenBank/DDBJ databases">
        <title>Description of novel Flavobacterium F-380 isolate.</title>
        <authorList>
            <person name="Saticioglu I.B."/>
            <person name="Duman M."/>
            <person name="Altun S."/>
        </authorList>
    </citation>
    <scope>NUCLEOTIDE SEQUENCE [LARGE SCALE GENOMIC DNA]</scope>
    <source>
        <strain evidence="1 2">F-380</strain>
    </source>
</reference>
<organism evidence="1 2">
    <name type="scientific">Flavobacterium kayseriense</name>
    <dbReference type="NCBI Taxonomy" id="2764714"/>
    <lineage>
        <taxon>Bacteria</taxon>
        <taxon>Pseudomonadati</taxon>
        <taxon>Bacteroidota</taxon>
        <taxon>Flavobacteriia</taxon>
        <taxon>Flavobacteriales</taxon>
        <taxon>Flavobacteriaceae</taxon>
        <taxon>Flavobacterium</taxon>
    </lineage>
</organism>
<dbReference type="Pfam" id="PF07751">
    <property type="entry name" value="Abi_2"/>
    <property type="match status" value="1"/>
</dbReference>
<proteinExistence type="predicted"/>
<dbReference type="Proteomes" id="UP000629963">
    <property type="component" value="Unassembled WGS sequence"/>
</dbReference>
<sequence length="292" mass="34423">MGSLATTVEEQIEKLSERGMGFDDNDQKEKAKEILLDIGYYRLGFYWNPFESGNRHNFVEGTKFSDVVCLYYMDVDLKNILNKALNRIEINLRTQIIYYVSNANADNPTWFASKRVMQSKFVDEFPNYYNDKFKRNNKPIKKHHINYPNDIYAPAWKTLEFLTFGTIFTIYFSLKDEELKKRIANVYGIRRVRVFENFLKTVIFIRNLCAHSGILFDSNTPKEINTTPLITFNNNNRHSLDSSIKVILYFLEKISTSRKKIIEDEIIALFDNHFDNPILRKIIDDKIGYIKN</sequence>
<dbReference type="EMBL" id="JACRUJ010000001">
    <property type="protein sequence ID" value="MBC5840436.1"/>
    <property type="molecule type" value="Genomic_DNA"/>
</dbReference>
<accession>A0ABR7J4G3</accession>
<dbReference type="RefSeq" id="WP_187009011.1">
    <property type="nucleotide sequence ID" value="NZ_JACRUI010000001.1"/>
</dbReference>
<dbReference type="InterPro" id="IPR011664">
    <property type="entry name" value="Abi_system_AbiD/AbiF-like"/>
</dbReference>
<comment type="caution">
    <text evidence="1">The sequence shown here is derived from an EMBL/GenBank/DDBJ whole genome shotgun (WGS) entry which is preliminary data.</text>
</comment>
<evidence type="ECO:0000313" key="2">
    <source>
        <dbReference type="Proteomes" id="UP000629963"/>
    </source>
</evidence>
<evidence type="ECO:0000313" key="1">
    <source>
        <dbReference type="EMBL" id="MBC5840436.1"/>
    </source>
</evidence>
<protein>
    <submittedName>
        <fullName evidence="1">Abi family protein</fullName>
    </submittedName>
</protein>
<gene>
    <name evidence="1" type="ORF">H8R23_03380</name>
</gene>
<keyword evidence="2" id="KW-1185">Reference proteome</keyword>